<dbReference type="PANTHER" id="PTHR44845:SF6">
    <property type="entry name" value="BETA-ALANINE-ACTIVATING ENZYME"/>
    <property type="match status" value="1"/>
</dbReference>
<dbReference type="Pfam" id="PF13193">
    <property type="entry name" value="AMP-binding_C"/>
    <property type="match status" value="1"/>
</dbReference>
<dbReference type="InterPro" id="IPR013120">
    <property type="entry name" value="FAR_NAD-bd"/>
</dbReference>
<feature type="compositionally biased region" description="Basic and acidic residues" evidence="3">
    <location>
        <begin position="839"/>
        <end position="849"/>
    </location>
</feature>
<feature type="domain" description="Carrier" evidence="4">
    <location>
        <begin position="559"/>
        <end position="634"/>
    </location>
</feature>
<dbReference type="InterPro" id="IPR036736">
    <property type="entry name" value="ACP-like_sf"/>
</dbReference>
<dbReference type="Pfam" id="PF00550">
    <property type="entry name" value="PP-binding"/>
    <property type="match status" value="1"/>
</dbReference>
<feature type="compositionally biased region" description="Low complexity" evidence="3">
    <location>
        <begin position="542"/>
        <end position="552"/>
    </location>
</feature>
<dbReference type="SUPFAM" id="SSF47336">
    <property type="entry name" value="ACP-like"/>
    <property type="match status" value="1"/>
</dbReference>
<dbReference type="Gene3D" id="3.40.50.720">
    <property type="entry name" value="NAD(P)-binding Rossmann-like Domain"/>
    <property type="match status" value="1"/>
</dbReference>
<dbReference type="InterPro" id="IPR045851">
    <property type="entry name" value="AMP-bd_C_sf"/>
</dbReference>
<reference evidence="5 6" key="1">
    <citation type="submission" date="2023-08" db="EMBL/GenBank/DDBJ databases">
        <authorList>
            <person name="Sharma P."/>
            <person name="Verma V."/>
            <person name="Mohan M.K."/>
            <person name="Dubey A.K."/>
        </authorList>
    </citation>
    <scope>NUCLEOTIDE SEQUENCE [LARGE SCALE GENOMIC DNA]</scope>
    <source>
        <strain evidence="5 6">ADP4</strain>
    </source>
</reference>
<evidence type="ECO:0000256" key="2">
    <source>
        <dbReference type="ARBA" id="ARBA00022553"/>
    </source>
</evidence>
<dbReference type="PANTHER" id="PTHR44845">
    <property type="entry name" value="CARRIER DOMAIN-CONTAINING PROTEIN"/>
    <property type="match status" value="1"/>
</dbReference>
<keyword evidence="1" id="KW-0596">Phosphopantetheine</keyword>
<feature type="region of interest" description="Disordered" evidence="3">
    <location>
        <begin position="145"/>
        <end position="180"/>
    </location>
</feature>
<dbReference type="Gene3D" id="1.10.1200.10">
    <property type="entry name" value="ACP-like"/>
    <property type="match status" value="1"/>
</dbReference>
<dbReference type="Pfam" id="PF07993">
    <property type="entry name" value="NAD_binding_4"/>
    <property type="match status" value="1"/>
</dbReference>
<dbReference type="InterPro" id="IPR042099">
    <property type="entry name" value="ANL_N_sf"/>
</dbReference>
<gene>
    <name evidence="5" type="ORF">RB636_09635</name>
</gene>
<dbReference type="Pfam" id="PF00501">
    <property type="entry name" value="AMP-binding"/>
    <property type="match status" value="1"/>
</dbReference>
<dbReference type="Proteomes" id="UP001348265">
    <property type="component" value="Unassembled WGS sequence"/>
</dbReference>
<evidence type="ECO:0000259" key="4">
    <source>
        <dbReference type="PROSITE" id="PS50075"/>
    </source>
</evidence>
<evidence type="ECO:0000313" key="5">
    <source>
        <dbReference type="EMBL" id="MEF3113457.1"/>
    </source>
</evidence>
<dbReference type="PROSITE" id="PS50075">
    <property type="entry name" value="CARRIER"/>
    <property type="match status" value="1"/>
</dbReference>
<dbReference type="NCBIfam" id="TIGR01733">
    <property type="entry name" value="AA-adenyl-dom"/>
    <property type="match status" value="1"/>
</dbReference>
<feature type="compositionally biased region" description="Pro residues" evidence="3">
    <location>
        <begin position="146"/>
        <end position="155"/>
    </location>
</feature>
<dbReference type="InterPro" id="IPR010080">
    <property type="entry name" value="Thioester_reductase-like_dom"/>
</dbReference>
<proteinExistence type="predicted"/>
<accession>A0ABU7WPL4</accession>
<dbReference type="InterPro" id="IPR036291">
    <property type="entry name" value="NAD(P)-bd_dom_sf"/>
</dbReference>
<evidence type="ECO:0000313" key="6">
    <source>
        <dbReference type="Proteomes" id="UP001348265"/>
    </source>
</evidence>
<dbReference type="SUPFAM" id="SSF51735">
    <property type="entry name" value="NAD(P)-binding Rossmann-fold domains"/>
    <property type="match status" value="1"/>
</dbReference>
<protein>
    <submittedName>
        <fullName evidence="5">Amino acid adenylation domain-containing protein</fullName>
    </submittedName>
</protein>
<dbReference type="InterPro" id="IPR000873">
    <property type="entry name" value="AMP-dep_synth/lig_dom"/>
</dbReference>
<evidence type="ECO:0000256" key="1">
    <source>
        <dbReference type="ARBA" id="ARBA00022450"/>
    </source>
</evidence>
<feature type="region of interest" description="Disordered" evidence="3">
    <location>
        <begin position="534"/>
        <end position="559"/>
    </location>
</feature>
<name>A0ABU7WPL4_9ACTN</name>
<dbReference type="InterPro" id="IPR009081">
    <property type="entry name" value="PP-bd_ACP"/>
</dbReference>
<comment type="caution">
    <text evidence="5">The sequence shown here is derived from an EMBL/GenBank/DDBJ whole genome shotgun (WGS) entry which is preliminary data.</text>
</comment>
<feature type="region of interest" description="Disordered" evidence="3">
    <location>
        <begin position="815"/>
        <end position="853"/>
    </location>
</feature>
<sequence>MQSTVRHKVLTEFNGCPAPYPPDGSTTIDLIGRQARTTPTRTALVWEGGSLTYGELESTATTWAGALRAQGIGHGDLLPVLSHGGPQLAVAVLAAMKAAAPFVPVDATWPPARIRAALDTLHPGLVLCTGPAPADVRERWRCLEVPEPPSKPSLEPPSMSSAPAGPRPHPGTAPSRQDLAYGFFTSGSTGTPKCALNKHLGLLNRFLVMTRRFASDGGVVLQNSRHSFDSSLWQLLWPLTTGGRVVLPRHNGIVDLHRTVETIERHGVTMTDFVPSVFNTLVDLLVSDPALVPQLASLRRLLIGGEEISPRAVRAFRSLLPHVALTNTFGPTEASIGSVFHEVDEADGDTIPIGRPIENTYAVLLGENGEPVPPGETGEIHLGGDCLGTGYLDDPERTAAAFVRNPFPEIPGPLLYRTGDLGRHRPDGALLFKGRRDQQVKIGGVRLELTEVEAAVASHPQVREAKALVHDTGAGRALVCCVVAAEPLTPGVLRDHVRTALPGHSVPSRFVFLDRIPLTHNGKADRAALGRIVARRPPSPAPGGRSAPSAPGGRTGPPSAHEALIAELWRDLLGLPADTRLSPHDDFHDLGGTSLHLQRLSAALRTRRGTSPAVGELATATTVREQAALLGRAAPRPGADRPSPAVLADIARAAGLPAPARRAAAGPPRQVLLSGATGFIGAHLLVELLERTDATVHCVVRAEGGSSALARRRLEEALGALGRGYDPARIRAVPGDLERPYLGLGEAAFGALAAAADTVVHAAAQVNLLLGYRALRRVNALGTLELLRLAAQGRAARFHHLSTLAVFPGPAGPRVGFPRSAGPRADRPYAPTVPSSAPVREEPPGEHVPAHGYGQSKWAAERMVLATRERGLPATVHRMGEVMPHSRTGHGNPRSALDRLLRACLRLRLRFPCDTVTDWTPVDHVARAVVTAVQDPVTEGIHHLVRPRGVRLDAVLGMLARRVPLRQVGYREFHRAVREAADAQDAAMGQLLAVLPDPAAARPVGPDRLFTDVSERFSTERAACLAERAGLDWGPATPEEIRPYLAALVADGGGSSASIRSA</sequence>
<dbReference type="Gene3D" id="3.30.300.30">
    <property type="match status" value="1"/>
</dbReference>
<dbReference type="InterPro" id="IPR025110">
    <property type="entry name" value="AMP-bd_C"/>
</dbReference>
<evidence type="ECO:0000256" key="3">
    <source>
        <dbReference type="SAM" id="MobiDB-lite"/>
    </source>
</evidence>
<keyword evidence="6" id="KW-1185">Reference proteome</keyword>
<dbReference type="InterPro" id="IPR010071">
    <property type="entry name" value="AA_adenyl_dom"/>
</dbReference>
<dbReference type="RefSeq" id="WP_331786096.1">
    <property type="nucleotide sequence ID" value="NZ_JAVFKM010000004.1"/>
</dbReference>
<dbReference type="NCBIfam" id="TIGR01746">
    <property type="entry name" value="Thioester-redct"/>
    <property type="match status" value="1"/>
</dbReference>
<dbReference type="SUPFAM" id="SSF56801">
    <property type="entry name" value="Acetyl-CoA synthetase-like"/>
    <property type="match status" value="1"/>
</dbReference>
<keyword evidence="2" id="KW-0597">Phosphoprotein</keyword>
<dbReference type="EMBL" id="JAVFKM010000004">
    <property type="protein sequence ID" value="MEF3113457.1"/>
    <property type="molecule type" value="Genomic_DNA"/>
</dbReference>
<organism evidence="5 6">
    <name type="scientific">Streptomyces chrestomyceticus</name>
    <dbReference type="NCBI Taxonomy" id="68185"/>
    <lineage>
        <taxon>Bacteria</taxon>
        <taxon>Bacillati</taxon>
        <taxon>Actinomycetota</taxon>
        <taxon>Actinomycetes</taxon>
        <taxon>Kitasatosporales</taxon>
        <taxon>Streptomycetaceae</taxon>
        <taxon>Streptomyces</taxon>
    </lineage>
</organism>
<dbReference type="Gene3D" id="3.40.50.12780">
    <property type="entry name" value="N-terminal domain of ligase-like"/>
    <property type="match status" value="1"/>
</dbReference>
<dbReference type="CDD" id="cd05930">
    <property type="entry name" value="A_NRPS"/>
    <property type="match status" value="1"/>
</dbReference>